<comment type="caution">
    <text evidence="6">The sequence shown here is derived from an EMBL/GenBank/DDBJ whole genome shotgun (WGS) entry which is preliminary data.</text>
</comment>
<dbReference type="RefSeq" id="WP_212781305.1">
    <property type="nucleotide sequence ID" value="NZ_BMAY01000014.1"/>
</dbReference>
<evidence type="ECO:0000256" key="1">
    <source>
        <dbReference type="ARBA" id="ARBA00004141"/>
    </source>
</evidence>
<evidence type="ECO:0000256" key="4">
    <source>
        <dbReference type="ARBA" id="ARBA00023136"/>
    </source>
</evidence>
<dbReference type="Proteomes" id="UP000677218">
    <property type="component" value="Unassembled WGS sequence"/>
</dbReference>
<evidence type="ECO:0000256" key="5">
    <source>
        <dbReference type="SAM" id="Phobius"/>
    </source>
</evidence>
<feature type="transmembrane region" description="Helical" evidence="5">
    <location>
        <begin position="51"/>
        <end position="72"/>
    </location>
</feature>
<dbReference type="InterPro" id="IPR003339">
    <property type="entry name" value="ABC/ECF_trnsptr_transmembrane"/>
</dbReference>
<dbReference type="CDD" id="cd16914">
    <property type="entry name" value="EcfT"/>
    <property type="match status" value="1"/>
</dbReference>
<reference evidence="6" key="1">
    <citation type="submission" date="2020-08" db="EMBL/GenBank/DDBJ databases">
        <title>Taxonomic study for Lactobacillus species isolated from hardwood bark.</title>
        <authorList>
            <person name="Tohno M."/>
            <person name="Tanizawa Y."/>
        </authorList>
    </citation>
    <scope>NUCLEOTIDE SEQUENCE</scope>
    <source>
        <strain evidence="6">B40</strain>
    </source>
</reference>
<proteinExistence type="predicted"/>
<feature type="transmembrane region" description="Helical" evidence="5">
    <location>
        <begin position="194"/>
        <end position="216"/>
    </location>
</feature>
<organism evidence="6 7">
    <name type="scientific">Lactobacillus corticis</name>
    <dbReference type="NCBI Taxonomy" id="2201249"/>
    <lineage>
        <taxon>Bacteria</taxon>
        <taxon>Bacillati</taxon>
        <taxon>Bacillota</taxon>
        <taxon>Bacilli</taxon>
        <taxon>Lactobacillales</taxon>
        <taxon>Lactobacillaceae</taxon>
        <taxon>Lactobacillus</taxon>
    </lineage>
</organism>
<keyword evidence="2 5" id="KW-0812">Transmembrane</keyword>
<feature type="transmembrane region" description="Helical" evidence="5">
    <location>
        <begin position="6"/>
        <end position="39"/>
    </location>
</feature>
<sequence>MNPSLKFILVLIISLEVSVKMSLTANVVLIIGAIIYLLFQKMPLLKIGRLIVIPIPAALTVYLTLAVFTAHPDQYSGLSLASRVYVYVLLIACVIVNTSAATFARSLEQNLHLPSKFAYGVLAALNLFPKIQQAIKQIRASGMMRGEYLSFWSPMLYFKAILQALNSAENLSQAMQTHGFVEGQKRSTIAQVPIFLSDWLSFAGLLLIITYLVWFFN</sequence>
<dbReference type="Pfam" id="PF02361">
    <property type="entry name" value="CbiQ"/>
    <property type="match status" value="1"/>
</dbReference>
<comment type="subcellular location">
    <subcellularLocation>
        <location evidence="1">Membrane</location>
        <topology evidence="1">Multi-pass membrane protein</topology>
    </subcellularLocation>
</comment>
<name>A0A916QJQ9_9LACO</name>
<keyword evidence="3 5" id="KW-1133">Transmembrane helix</keyword>
<protein>
    <submittedName>
        <fullName evidence="6">Energy-coupling factor transporter transmembrane protein</fullName>
    </submittedName>
</protein>
<evidence type="ECO:0000256" key="3">
    <source>
        <dbReference type="ARBA" id="ARBA00022989"/>
    </source>
</evidence>
<keyword evidence="7" id="KW-1185">Reference proteome</keyword>
<evidence type="ECO:0000313" key="6">
    <source>
        <dbReference type="EMBL" id="GFZ27622.1"/>
    </source>
</evidence>
<dbReference type="GO" id="GO:0005886">
    <property type="term" value="C:plasma membrane"/>
    <property type="evidence" value="ECO:0007669"/>
    <property type="project" value="UniProtKB-ARBA"/>
</dbReference>
<evidence type="ECO:0000256" key="2">
    <source>
        <dbReference type="ARBA" id="ARBA00022692"/>
    </source>
</evidence>
<gene>
    <name evidence="6" type="primary">ecfT_3</name>
    <name evidence="6" type="ORF">LCB40_15020</name>
</gene>
<keyword evidence="4 5" id="KW-0472">Membrane</keyword>
<accession>A0A916QJQ9</accession>
<evidence type="ECO:0000313" key="7">
    <source>
        <dbReference type="Proteomes" id="UP000677218"/>
    </source>
</evidence>
<feature type="transmembrane region" description="Helical" evidence="5">
    <location>
        <begin position="84"/>
        <end position="104"/>
    </location>
</feature>
<dbReference type="EMBL" id="BMAY01000014">
    <property type="protein sequence ID" value="GFZ27622.1"/>
    <property type="molecule type" value="Genomic_DNA"/>
</dbReference>
<dbReference type="AlphaFoldDB" id="A0A916QJQ9"/>